<reference evidence="2" key="1">
    <citation type="submission" date="2017-08" db="EMBL/GenBank/DDBJ databases">
        <authorList>
            <person name="Minaev M."/>
            <person name="Kurbakov K.A."/>
            <person name="Solodovnikova G.I."/>
            <person name="Kuznetsova O.A."/>
            <person name="Lisitsyn A.B."/>
        </authorList>
    </citation>
    <scope>NUCLEOTIDE SEQUENCE</scope>
    <source>
        <strain evidence="2">80</strain>
    </source>
</reference>
<dbReference type="Proteomes" id="UP000216825">
    <property type="component" value="Chromosome"/>
</dbReference>
<evidence type="ECO:0000313" key="3">
    <source>
        <dbReference type="Proteomes" id="UP000216825"/>
    </source>
</evidence>
<evidence type="ECO:0000313" key="2">
    <source>
        <dbReference type="EMBL" id="QMS56056.1"/>
    </source>
</evidence>
<proteinExistence type="predicted"/>
<dbReference type="InterPro" id="IPR002711">
    <property type="entry name" value="HNH"/>
</dbReference>
<dbReference type="InterPro" id="IPR003615">
    <property type="entry name" value="HNH_nuc"/>
</dbReference>
<keyword evidence="3" id="KW-1185">Reference proteome</keyword>
<gene>
    <name evidence="2" type="ORF">CIB50_0000756</name>
</gene>
<dbReference type="Gene3D" id="1.10.30.50">
    <property type="match status" value="1"/>
</dbReference>
<feature type="domain" description="HNH nuclease" evidence="1">
    <location>
        <begin position="122"/>
        <end position="184"/>
    </location>
</feature>
<name>A0A7D7PYA7_KOCVA</name>
<dbReference type="SMART" id="SM00507">
    <property type="entry name" value="HNHc"/>
    <property type="match status" value="1"/>
</dbReference>
<dbReference type="CDD" id="cd00085">
    <property type="entry name" value="HNHc"/>
    <property type="match status" value="1"/>
</dbReference>
<reference evidence="2" key="2">
    <citation type="submission" date="2020-07" db="EMBL/GenBank/DDBJ databases">
        <title>Genome of starter culture bacteria Kocuria salsicia reveals its technological properties and safety for usage in meat industry.</title>
        <authorList>
            <person name="Michael M."/>
            <person name="Konstantin K."/>
            <person name="Evgenii K."/>
            <person name="Galina S."/>
            <person name="Oksana K."/>
            <person name="Andrei L."/>
        </authorList>
    </citation>
    <scope>NUCLEOTIDE SEQUENCE [LARGE SCALE GENOMIC DNA]</scope>
    <source>
        <strain evidence="2">80</strain>
    </source>
</reference>
<accession>A0A7D7PYA7</accession>
<dbReference type="KEGG" id="kvr:CIB50_0000756"/>
<organism evidence="2 3">
    <name type="scientific">Kocuria varians</name>
    <name type="common">Micrococcus varians</name>
    <dbReference type="NCBI Taxonomy" id="1272"/>
    <lineage>
        <taxon>Bacteria</taxon>
        <taxon>Bacillati</taxon>
        <taxon>Actinomycetota</taxon>
        <taxon>Actinomycetes</taxon>
        <taxon>Micrococcales</taxon>
        <taxon>Micrococcaceae</taxon>
        <taxon>Kocuria</taxon>
    </lineage>
</organism>
<dbReference type="EMBL" id="CP059343">
    <property type="protein sequence ID" value="QMS56056.1"/>
    <property type="molecule type" value="Genomic_DNA"/>
</dbReference>
<dbReference type="REBASE" id="432640">
    <property type="entry name" value="Kva80ORF755P"/>
</dbReference>
<sequence length="256" mass="28659">MVSLEENDYPAAAYAPDGKLWWDRVAGDGPKGATGNLPRAASWLRFNVQPGERFTTEQVRSALGITAEHFQRRLRELRGLGWKFDGMKDSPGLNAEYRMREYGWWPGADGEKPKTTEKIDSGTRRAVMDRDGSRCRICGVGAAEPYPDPPYDPARITIGHVVPASQGGGNSLDNLRCECSRCNETVRAESGSGESFENLLAGVRNLRGADKKTLLRWLKIQSRERTSLDQMYDRVRLAAPGERAKIISWLEDMIRE</sequence>
<evidence type="ECO:0000259" key="1">
    <source>
        <dbReference type="SMART" id="SM00507"/>
    </source>
</evidence>
<protein>
    <recommendedName>
        <fullName evidence="1">HNH nuclease domain-containing protein</fullName>
    </recommendedName>
</protein>
<dbReference type="Pfam" id="PF01844">
    <property type="entry name" value="HNH"/>
    <property type="match status" value="1"/>
</dbReference>
<dbReference type="AlphaFoldDB" id="A0A7D7PYA7"/>